<keyword evidence="2 6" id="KW-0689">Ribosomal protein</keyword>
<proteinExistence type="inferred from homology"/>
<feature type="region of interest" description="Disordered" evidence="5">
    <location>
        <begin position="124"/>
        <end position="149"/>
    </location>
</feature>
<organism evidence="6 7">
    <name type="scientific">Stegodyphus mimosarum</name>
    <name type="common">African social velvet spider</name>
    <dbReference type="NCBI Taxonomy" id="407821"/>
    <lineage>
        <taxon>Eukaryota</taxon>
        <taxon>Metazoa</taxon>
        <taxon>Ecdysozoa</taxon>
        <taxon>Arthropoda</taxon>
        <taxon>Chelicerata</taxon>
        <taxon>Arachnida</taxon>
        <taxon>Araneae</taxon>
        <taxon>Araneomorphae</taxon>
        <taxon>Entelegynae</taxon>
        <taxon>Eresoidea</taxon>
        <taxon>Eresidae</taxon>
        <taxon>Stegodyphus</taxon>
    </lineage>
</organism>
<dbReference type="InterPro" id="IPR002136">
    <property type="entry name" value="Ribosomal_uL4"/>
</dbReference>
<keyword evidence="3" id="KW-0687">Ribonucleoprotein</keyword>
<gene>
    <name evidence="6" type="ORF">X975_18416</name>
</gene>
<evidence type="ECO:0000313" key="7">
    <source>
        <dbReference type="Proteomes" id="UP000054359"/>
    </source>
</evidence>
<evidence type="ECO:0000256" key="2">
    <source>
        <dbReference type="ARBA" id="ARBA00022980"/>
    </source>
</evidence>
<dbReference type="PANTHER" id="PTHR10746:SF6">
    <property type="entry name" value="LARGE RIBOSOMAL SUBUNIT PROTEIN UL4M"/>
    <property type="match status" value="1"/>
</dbReference>
<dbReference type="InterPro" id="IPR023574">
    <property type="entry name" value="Ribosomal_uL4_dom_sf"/>
</dbReference>
<dbReference type="STRING" id="407821.A0A087UKV5"/>
<dbReference type="GO" id="GO:0003735">
    <property type="term" value="F:structural constituent of ribosome"/>
    <property type="evidence" value="ECO:0007669"/>
    <property type="project" value="InterPro"/>
</dbReference>
<evidence type="ECO:0000256" key="1">
    <source>
        <dbReference type="ARBA" id="ARBA00010528"/>
    </source>
</evidence>
<dbReference type="Gene3D" id="3.40.1370.10">
    <property type="match status" value="1"/>
</dbReference>
<feature type="non-terminal residue" evidence="6">
    <location>
        <position position="149"/>
    </location>
</feature>
<evidence type="ECO:0000256" key="3">
    <source>
        <dbReference type="ARBA" id="ARBA00023274"/>
    </source>
</evidence>
<keyword evidence="7" id="KW-1185">Reference proteome</keyword>
<dbReference type="GO" id="GO:0005840">
    <property type="term" value="C:ribosome"/>
    <property type="evidence" value="ECO:0007669"/>
    <property type="project" value="UniProtKB-KW"/>
</dbReference>
<name>A0A087UKV5_STEMI</name>
<dbReference type="PANTHER" id="PTHR10746">
    <property type="entry name" value="50S RIBOSOMAL PROTEIN L4"/>
    <property type="match status" value="1"/>
</dbReference>
<dbReference type="SUPFAM" id="SSF52166">
    <property type="entry name" value="Ribosomal protein L4"/>
    <property type="match status" value="1"/>
</dbReference>
<protein>
    <recommendedName>
        <fullName evidence="4">Large ribosomal subunit protein uL4m</fullName>
    </recommendedName>
</protein>
<reference evidence="6 7" key="1">
    <citation type="submission" date="2013-11" db="EMBL/GenBank/DDBJ databases">
        <title>Genome sequencing of Stegodyphus mimosarum.</title>
        <authorList>
            <person name="Bechsgaard J."/>
        </authorList>
    </citation>
    <scope>NUCLEOTIDE SEQUENCE [LARGE SCALE GENOMIC DNA]</scope>
</reference>
<dbReference type="GO" id="GO:0006412">
    <property type="term" value="P:translation"/>
    <property type="evidence" value="ECO:0007669"/>
    <property type="project" value="InterPro"/>
</dbReference>
<dbReference type="InterPro" id="IPR013005">
    <property type="entry name" value="Ribosomal_uL4-like"/>
</dbReference>
<comment type="similarity">
    <text evidence="1">Belongs to the universal ribosomal protein uL4 family.</text>
</comment>
<dbReference type="EMBL" id="KK120294">
    <property type="protein sequence ID" value="KFM77994.1"/>
    <property type="molecule type" value="Genomic_DNA"/>
</dbReference>
<evidence type="ECO:0000256" key="4">
    <source>
        <dbReference type="ARBA" id="ARBA00040565"/>
    </source>
</evidence>
<evidence type="ECO:0000256" key="5">
    <source>
        <dbReference type="SAM" id="MobiDB-lite"/>
    </source>
</evidence>
<accession>A0A087UKV5</accession>
<dbReference type="GO" id="GO:1990904">
    <property type="term" value="C:ribonucleoprotein complex"/>
    <property type="evidence" value="ECO:0007669"/>
    <property type="project" value="UniProtKB-KW"/>
</dbReference>
<dbReference type="AlphaFoldDB" id="A0A087UKV5"/>
<dbReference type="Proteomes" id="UP000054359">
    <property type="component" value="Unassembled WGS sequence"/>
</dbReference>
<dbReference type="Pfam" id="PF00573">
    <property type="entry name" value="Ribosomal_L4"/>
    <property type="match status" value="1"/>
</dbReference>
<dbReference type="OrthoDB" id="275876at2759"/>
<evidence type="ECO:0000313" key="6">
    <source>
        <dbReference type="EMBL" id="KFM77994.1"/>
    </source>
</evidence>
<sequence>MLAVKRCVSCLKSKNSIFLPMRFLAVDIEKTVTEHTDSYPPTKPQLPIITSRPLPYPSKYLKPREAWVCNLDTVEEELMGIIDLHPSVFGMMPRLDIIYHNNRWQEKYRFVDYVTELTRAEVPGGGRKPWPQKGTGRARHGSIRSPIFL</sequence>